<organism evidence="1 2">
    <name type="scientific">Leadbettera azotonutricia (strain ATCC BAA-888 / DSM 13862 / ZAS-9)</name>
    <name type="common">Treponema azotonutricium</name>
    <dbReference type="NCBI Taxonomy" id="545695"/>
    <lineage>
        <taxon>Bacteria</taxon>
        <taxon>Pseudomonadati</taxon>
        <taxon>Spirochaetota</taxon>
        <taxon>Spirochaetia</taxon>
        <taxon>Spirochaetales</taxon>
        <taxon>Breznakiellaceae</taxon>
        <taxon>Leadbettera</taxon>
    </lineage>
</organism>
<reference evidence="2" key="1">
    <citation type="submission" date="2009-12" db="EMBL/GenBank/DDBJ databases">
        <title>Complete sequence of Treponema azotonutricium strain ZAS-9.</title>
        <authorList>
            <person name="Tetu S.G."/>
            <person name="Matson E."/>
            <person name="Ren Q."/>
            <person name="Seshadri R."/>
            <person name="Elbourne L."/>
            <person name="Hassan K.A."/>
            <person name="Durkin A."/>
            <person name="Radune D."/>
            <person name="Mohamoud Y."/>
            <person name="Shay R."/>
            <person name="Jin S."/>
            <person name="Zhang X."/>
            <person name="Lucey K."/>
            <person name="Ballor N.R."/>
            <person name="Ottesen E."/>
            <person name="Rosenthal R."/>
            <person name="Allen A."/>
            <person name="Leadbetter J.R."/>
            <person name="Paulsen I.T."/>
        </authorList>
    </citation>
    <scope>NUCLEOTIDE SEQUENCE [LARGE SCALE GENOMIC DNA]</scope>
    <source>
        <strain evidence="2">ATCC BAA-888 / DSM 13862 / ZAS-9</strain>
    </source>
</reference>
<gene>
    <name evidence="1" type="ordered locus">TREAZ_0583</name>
</gene>
<dbReference type="InParanoid" id="F5YBJ7"/>
<dbReference type="OrthoDB" id="371135at2"/>
<dbReference type="RefSeq" id="WP_015711373.1">
    <property type="nucleotide sequence ID" value="NC_015577.1"/>
</dbReference>
<dbReference type="KEGG" id="taz:TREAZ_0583"/>
<keyword evidence="2" id="KW-1185">Reference proteome</keyword>
<evidence type="ECO:0008006" key="3">
    <source>
        <dbReference type="Google" id="ProtNLM"/>
    </source>
</evidence>
<dbReference type="EMBL" id="CP001841">
    <property type="protein sequence ID" value="AEF80196.1"/>
    <property type="molecule type" value="Genomic_DNA"/>
</dbReference>
<sequence>MKKLALVAVLGVVLAIVGVFADHPSGWGVGLDVQLGGSWDKDYYGDPGARYALSLKAPQLPIFWGITLDINNNWFGIGITGDYYLIDKLLVKNIGLGWYLGLGGYVNVNIWDLPADYSWTSIGLGARLPIGLSWQPLDFLEVFLDFGPSLGLAFGLGDAYDDHIHFPDGGWAGDFGIRFWF</sequence>
<protein>
    <recommendedName>
        <fullName evidence="3">Outer membrane protein beta-barrel domain-containing protein</fullName>
    </recommendedName>
</protein>
<evidence type="ECO:0000313" key="1">
    <source>
        <dbReference type="EMBL" id="AEF80196.1"/>
    </source>
</evidence>
<reference evidence="1 2" key="2">
    <citation type="journal article" date="2011" name="ISME J.">
        <title>RNA-seq reveals cooperative metabolic interactions between two termite-gut spirochete species in co-culture.</title>
        <authorList>
            <person name="Rosenthal A.Z."/>
            <person name="Matson E.G."/>
            <person name="Eldar A."/>
            <person name="Leadbetter J.R."/>
        </authorList>
    </citation>
    <scope>NUCLEOTIDE SEQUENCE [LARGE SCALE GENOMIC DNA]</scope>
    <source>
        <strain evidence="2">ATCC BAA-888 / DSM 13862 / ZAS-9</strain>
    </source>
</reference>
<dbReference type="Proteomes" id="UP000009222">
    <property type="component" value="Chromosome"/>
</dbReference>
<evidence type="ECO:0000313" key="2">
    <source>
        <dbReference type="Proteomes" id="UP000009222"/>
    </source>
</evidence>
<proteinExistence type="predicted"/>
<dbReference type="HOGENOM" id="CLU_1453815_0_0_12"/>
<accession>F5YBJ7</accession>
<dbReference type="AlphaFoldDB" id="F5YBJ7"/>
<name>F5YBJ7_LEAAZ</name>
<dbReference type="eggNOG" id="ENOG5031CTS">
    <property type="taxonomic scope" value="Bacteria"/>
</dbReference>